<keyword evidence="1" id="KW-0812">Transmembrane</keyword>
<feature type="transmembrane region" description="Helical" evidence="1">
    <location>
        <begin position="12"/>
        <end position="29"/>
    </location>
</feature>
<name>A0A6J4IKB5_9MICC</name>
<dbReference type="AlphaFoldDB" id="A0A6J4IKB5"/>
<evidence type="ECO:0000256" key="1">
    <source>
        <dbReference type="SAM" id="Phobius"/>
    </source>
</evidence>
<organism evidence="2">
    <name type="scientific">uncultured Arthrobacter sp</name>
    <dbReference type="NCBI Taxonomy" id="114050"/>
    <lineage>
        <taxon>Bacteria</taxon>
        <taxon>Bacillati</taxon>
        <taxon>Actinomycetota</taxon>
        <taxon>Actinomycetes</taxon>
        <taxon>Micrococcales</taxon>
        <taxon>Micrococcaceae</taxon>
        <taxon>Arthrobacter</taxon>
        <taxon>environmental samples</taxon>
    </lineage>
</organism>
<protein>
    <submittedName>
        <fullName evidence="2">Uncharacterized protein</fullName>
    </submittedName>
</protein>
<feature type="transmembrane region" description="Helical" evidence="1">
    <location>
        <begin position="35"/>
        <end position="61"/>
    </location>
</feature>
<proteinExistence type="predicted"/>
<reference evidence="2" key="1">
    <citation type="submission" date="2020-02" db="EMBL/GenBank/DDBJ databases">
        <authorList>
            <person name="Meier V. D."/>
        </authorList>
    </citation>
    <scope>NUCLEOTIDE SEQUENCE</scope>
    <source>
        <strain evidence="2">AVDCRST_MAG83</strain>
    </source>
</reference>
<dbReference type="EMBL" id="CADCTE010000125">
    <property type="protein sequence ID" value="CAA9252590.1"/>
    <property type="molecule type" value="Genomic_DNA"/>
</dbReference>
<sequence>MSKRSFFRNDFPRVTHVILGTLIGTNALFNNFSHPVWVTVNVLIIVGSFGIAIANAVGLFLRRRRRTHRDAETPDQ</sequence>
<keyword evidence="1" id="KW-0472">Membrane</keyword>
<keyword evidence="1" id="KW-1133">Transmembrane helix</keyword>
<accession>A0A6J4IKB5</accession>
<evidence type="ECO:0000313" key="2">
    <source>
        <dbReference type="EMBL" id="CAA9252590.1"/>
    </source>
</evidence>
<gene>
    <name evidence="2" type="ORF">AVDCRST_MAG83-2223</name>
</gene>